<dbReference type="InterPro" id="IPR037185">
    <property type="entry name" value="EmrE-like"/>
</dbReference>
<name>A0A3M6QZ99_9BURK</name>
<feature type="transmembrane region" description="Helical" evidence="5">
    <location>
        <begin position="243"/>
        <end position="265"/>
    </location>
</feature>
<feature type="transmembrane region" description="Helical" evidence="5">
    <location>
        <begin position="33"/>
        <end position="52"/>
    </location>
</feature>
<evidence type="ECO:0000313" key="6">
    <source>
        <dbReference type="EMBL" id="RMX08337.1"/>
    </source>
</evidence>
<gene>
    <name evidence="6" type="ORF">D8I35_04360</name>
</gene>
<feature type="transmembrane region" description="Helical" evidence="5">
    <location>
        <begin position="271"/>
        <end position="292"/>
    </location>
</feature>
<keyword evidence="4 5" id="KW-0472">Membrane</keyword>
<feature type="transmembrane region" description="Helical" evidence="5">
    <location>
        <begin position="94"/>
        <end position="112"/>
    </location>
</feature>
<evidence type="ECO:0000256" key="1">
    <source>
        <dbReference type="ARBA" id="ARBA00004141"/>
    </source>
</evidence>
<feature type="transmembrane region" description="Helical" evidence="5">
    <location>
        <begin position="211"/>
        <end position="231"/>
    </location>
</feature>
<feature type="transmembrane region" description="Helical" evidence="5">
    <location>
        <begin position="64"/>
        <end position="82"/>
    </location>
</feature>
<evidence type="ECO:0000256" key="3">
    <source>
        <dbReference type="ARBA" id="ARBA00022989"/>
    </source>
</evidence>
<evidence type="ECO:0000256" key="5">
    <source>
        <dbReference type="SAM" id="Phobius"/>
    </source>
</evidence>
<sequence>MHALWMVLGAFLFASMAVCVKFASGHFSAAELVLYRGIIGMLFLAGLARHQGVSLATRHPGMHAWRSFVGVASLGAWFYAIGKLPLATATTLNYMSSVWIAVFITASTLLQWKPSPAQPSPPLQWPLMLTILVGFVGVVLMLRPSFAAEQSFAATVGLLSGMAAALAYMQVVVLSRIGEPETRVVFYFAVGSTLAGAVATLFTGLQSLMTIASLWLIPIGLLAALGQLCMTHAYAKAAGPRNTLVVASLQYSGIVFAGLYSLIVFRDSIGWVGWLGMGLIIFSGITATVLRVRLSRQA</sequence>
<evidence type="ECO:0000256" key="4">
    <source>
        <dbReference type="ARBA" id="ARBA00023136"/>
    </source>
</evidence>
<dbReference type="EMBL" id="RDQO01000001">
    <property type="protein sequence ID" value="RMX08337.1"/>
    <property type="molecule type" value="Genomic_DNA"/>
</dbReference>
<proteinExistence type="predicted"/>
<dbReference type="Proteomes" id="UP000278006">
    <property type="component" value="Unassembled WGS sequence"/>
</dbReference>
<keyword evidence="3 5" id="KW-1133">Transmembrane helix</keyword>
<evidence type="ECO:0000313" key="7">
    <source>
        <dbReference type="Proteomes" id="UP000278006"/>
    </source>
</evidence>
<feature type="transmembrane region" description="Helical" evidence="5">
    <location>
        <begin position="152"/>
        <end position="173"/>
    </location>
</feature>
<protein>
    <submittedName>
        <fullName evidence="6">DMT family transporter</fullName>
    </submittedName>
</protein>
<feature type="transmembrane region" description="Helical" evidence="5">
    <location>
        <begin position="124"/>
        <end position="146"/>
    </location>
</feature>
<dbReference type="RefSeq" id="WP_122226460.1">
    <property type="nucleotide sequence ID" value="NZ_RDQO01000001.1"/>
</dbReference>
<feature type="transmembrane region" description="Helical" evidence="5">
    <location>
        <begin position="185"/>
        <end position="205"/>
    </location>
</feature>
<dbReference type="PANTHER" id="PTHR22911">
    <property type="entry name" value="ACYL-MALONYL CONDENSING ENZYME-RELATED"/>
    <property type="match status" value="1"/>
</dbReference>
<dbReference type="OrthoDB" id="8524934at2"/>
<evidence type="ECO:0000256" key="2">
    <source>
        <dbReference type="ARBA" id="ARBA00022692"/>
    </source>
</evidence>
<organism evidence="6 7">
    <name type="scientific">Corticibacter populi</name>
    <dbReference type="NCBI Taxonomy" id="1550736"/>
    <lineage>
        <taxon>Bacteria</taxon>
        <taxon>Pseudomonadati</taxon>
        <taxon>Pseudomonadota</taxon>
        <taxon>Betaproteobacteria</taxon>
        <taxon>Burkholderiales</taxon>
        <taxon>Comamonadaceae</taxon>
        <taxon>Corticibacter</taxon>
    </lineage>
</organism>
<reference evidence="6 7" key="1">
    <citation type="submission" date="2018-10" db="EMBL/GenBank/DDBJ databases">
        <title>Draft genome of Cortibacter populi DSM10536.</title>
        <authorList>
            <person name="Bernier A.-M."/>
            <person name="Bernard K."/>
        </authorList>
    </citation>
    <scope>NUCLEOTIDE SEQUENCE [LARGE SCALE GENOMIC DNA]</scope>
    <source>
        <strain evidence="6 7">DSM 105136</strain>
    </source>
</reference>
<accession>A0A3M6QZ99</accession>
<comment type="subcellular location">
    <subcellularLocation>
        <location evidence="1">Membrane</location>
        <topology evidence="1">Multi-pass membrane protein</topology>
    </subcellularLocation>
</comment>
<dbReference type="PANTHER" id="PTHR22911:SF6">
    <property type="entry name" value="SOLUTE CARRIER FAMILY 35 MEMBER G1"/>
    <property type="match status" value="1"/>
</dbReference>
<dbReference type="GO" id="GO:0016020">
    <property type="term" value="C:membrane"/>
    <property type="evidence" value="ECO:0007669"/>
    <property type="project" value="UniProtKB-SubCell"/>
</dbReference>
<dbReference type="AlphaFoldDB" id="A0A3M6QZ99"/>
<dbReference type="SUPFAM" id="SSF103481">
    <property type="entry name" value="Multidrug resistance efflux transporter EmrE"/>
    <property type="match status" value="2"/>
</dbReference>
<keyword evidence="2 5" id="KW-0812">Transmembrane</keyword>
<comment type="caution">
    <text evidence="6">The sequence shown here is derived from an EMBL/GenBank/DDBJ whole genome shotgun (WGS) entry which is preliminary data.</text>
</comment>
<keyword evidence="7" id="KW-1185">Reference proteome</keyword>